<dbReference type="CDD" id="cd07313">
    <property type="entry name" value="terB_like_2"/>
    <property type="match status" value="1"/>
</dbReference>
<reference evidence="2 3" key="1">
    <citation type="submission" date="2016-10" db="EMBL/GenBank/DDBJ databases">
        <authorList>
            <person name="de Groot N.N."/>
        </authorList>
    </citation>
    <scope>NUCLEOTIDE SEQUENCE [LARGE SCALE GENOMIC DNA]</scope>
    <source>
        <strain evidence="2 3">DSM 16199</strain>
    </source>
</reference>
<keyword evidence="3" id="KW-1185">Reference proteome</keyword>
<evidence type="ECO:0000313" key="3">
    <source>
        <dbReference type="Proteomes" id="UP000199550"/>
    </source>
</evidence>
<dbReference type="AlphaFoldDB" id="A0A1I4DCL6"/>
<dbReference type="GeneID" id="97892616"/>
<gene>
    <name evidence="2" type="ORF">SAMN04488004_10426</name>
</gene>
<organism evidence="2 3">
    <name type="scientific">Loktanella salsilacus</name>
    <dbReference type="NCBI Taxonomy" id="195913"/>
    <lineage>
        <taxon>Bacteria</taxon>
        <taxon>Pseudomonadati</taxon>
        <taxon>Pseudomonadota</taxon>
        <taxon>Alphaproteobacteria</taxon>
        <taxon>Rhodobacterales</taxon>
        <taxon>Roseobacteraceae</taxon>
        <taxon>Loktanella</taxon>
    </lineage>
</organism>
<dbReference type="OrthoDB" id="5402150at2"/>
<dbReference type="STRING" id="195913.SAMN04488004_10426"/>
<evidence type="ECO:0000313" key="2">
    <source>
        <dbReference type="EMBL" id="SFK90763.1"/>
    </source>
</evidence>
<dbReference type="Pfam" id="PF05099">
    <property type="entry name" value="TerB"/>
    <property type="match status" value="1"/>
</dbReference>
<evidence type="ECO:0000259" key="1">
    <source>
        <dbReference type="Pfam" id="PF05099"/>
    </source>
</evidence>
<dbReference type="EMBL" id="FOTF01000004">
    <property type="protein sequence ID" value="SFK90763.1"/>
    <property type="molecule type" value="Genomic_DNA"/>
</dbReference>
<sequence length="150" mass="16795">MLERLLSLFHADKTTTTLPEVDARHALGALLVRAAKVDRAYLFEEVEEIDHVLSHMYALNPVEAAKMRARCEKLEVAMPDTDTLARVLHDAIPMLERETAVQSLWSVVLADGMERPEEDDLLHRIEATLGVSPERALELHDAAVAQAQHL</sequence>
<feature type="domain" description="Co-chaperone DjlA N-terminal" evidence="1">
    <location>
        <begin position="25"/>
        <end position="135"/>
    </location>
</feature>
<dbReference type="Proteomes" id="UP000199550">
    <property type="component" value="Unassembled WGS sequence"/>
</dbReference>
<dbReference type="RefSeq" id="WP_090186085.1">
    <property type="nucleotide sequence ID" value="NZ_CAXYBM010000023.1"/>
</dbReference>
<proteinExistence type="predicted"/>
<dbReference type="InterPro" id="IPR007791">
    <property type="entry name" value="DjlA_N"/>
</dbReference>
<dbReference type="InterPro" id="IPR029024">
    <property type="entry name" value="TerB-like"/>
</dbReference>
<dbReference type="Gene3D" id="1.10.3680.10">
    <property type="entry name" value="TerB-like"/>
    <property type="match status" value="1"/>
</dbReference>
<accession>A0A1I4DCL6</accession>
<protein>
    <submittedName>
        <fullName evidence="2">Uncharacterized conserved protein, tellurite resistance protein B (TerB) family</fullName>
    </submittedName>
</protein>
<name>A0A1I4DCL6_9RHOB</name>
<dbReference type="SUPFAM" id="SSF158682">
    <property type="entry name" value="TerB-like"/>
    <property type="match status" value="1"/>
</dbReference>